<protein>
    <recommendedName>
        <fullName evidence="4">Metal-dependent hydrolase</fullName>
    </recommendedName>
</protein>
<dbReference type="Proteomes" id="UP001596328">
    <property type="component" value="Unassembled WGS sequence"/>
</dbReference>
<keyword evidence="1" id="KW-1133">Transmembrane helix</keyword>
<evidence type="ECO:0000256" key="1">
    <source>
        <dbReference type="SAM" id="Phobius"/>
    </source>
</evidence>
<name>A0ABD5RV00_9EURY</name>
<organism evidence="2 3">
    <name type="scientific">Halobium palmae</name>
    <dbReference type="NCBI Taxonomy" id="1776492"/>
    <lineage>
        <taxon>Archaea</taxon>
        <taxon>Methanobacteriati</taxon>
        <taxon>Methanobacteriota</taxon>
        <taxon>Stenosarchaea group</taxon>
        <taxon>Halobacteria</taxon>
        <taxon>Halobacteriales</taxon>
        <taxon>Haloferacaceae</taxon>
        <taxon>Halobium</taxon>
    </lineage>
</organism>
<keyword evidence="1" id="KW-0812">Transmembrane</keyword>
<accession>A0ABD5RV00</accession>
<proteinExistence type="predicted"/>
<feature type="transmembrane region" description="Helical" evidence="1">
    <location>
        <begin position="69"/>
        <end position="91"/>
    </location>
</feature>
<keyword evidence="1" id="KW-0472">Membrane</keyword>
<dbReference type="AlphaFoldDB" id="A0ABD5RV00"/>
<sequence length="148" mass="16553">MSTIPVAFLAVAKGYHPAAVVPLLIGVFLPELDTVRSGFHRSWLVHTFLVPAVIYVLGSRSGLFGSVPILETTLQFITLGLTLHFFADYVYPQRMSHEGAVWPVRPEGFSAPWGLIWLGMVWTFQWFGYLVPSFIPWLFKALVFGTAP</sequence>
<evidence type="ECO:0000313" key="2">
    <source>
        <dbReference type="EMBL" id="MFC6723171.1"/>
    </source>
</evidence>
<keyword evidence="3" id="KW-1185">Reference proteome</keyword>
<gene>
    <name evidence="2" type="ORF">ACFQE1_01940</name>
</gene>
<feature type="transmembrane region" description="Helical" evidence="1">
    <location>
        <begin position="38"/>
        <end position="57"/>
    </location>
</feature>
<comment type="caution">
    <text evidence="2">The sequence shown here is derived from an EMBL/GenBank/DDBJ whole genome shotgun (WGS) entry which is preliminary data.</text>
</comment>
<evidence type="ECO:0008006" key="4">
    <source>
        <dbReference type="Google" id="ProtNLM"/>
    </source>
</evidence>
<dbReference type="EMBL" id="JBHSWU010000006">
    <property type="protein sequence ID" value="MFC6723171.1"/>
    <property type="molecule type" value="Genomic_DNA"/>
</dbReference>
<evidence type="ECO:0000313" key="3">
    <source>
        <dbReference type="Proteomes" id="UP001596328"/>
    </source>
</evidence>
<reference evidence="2 3" key="1">
    <citation type="journal article" date="2019" name="Int. J. Syst. Evol. Microbiol.">
        <title>The Global Catalogue of Microorganisms (GCM) 10K type strain sequencing project: providing services to taxonomists for standard genome sequencing and annotation.</title>
        <authorList>
            <consortium name="The Broad Institute Genomics Platform"/>
            <consortium name="The Broad Institute Genome Sequencing Center for Infectious Disease"/>
            <person name="Wu L."/>
            <person name="Ma J."/>
        </authorList>
    </citation>
    <scope>NUCLEOTIDE SEQUENCE [LARGE SCALE GENOMIC DNA]</scope>
    <source>
        <strain evidence="2 3">NBRC 111368</strain>
    </source>
</reference>